<evidence type="ECO:0000256" key="5">
    <source>
        <dbReference type="SAM" id="SignalP"/>
    </source>
</evidence>
<reference evidence="7 8" key="1">
    <citation type="journal article" date="2003" name="Int. J. Syst. Evol. Microbiol.">
        <title>Virgibacillus carmonensis sp. nov., Virgibacillus necropolis sp. nov. and Virgibacillus picturae sp. nov., three novel species isolated from deteriorated mural paintings, transfer of the species of the genus salibacillus to Virgibacillus, as Virgibacillus marismortui comb. nov. and Virgibacillus salexigens comb. nov., and emended description of the genus Virgibacillus.</title>
        <authorList>
            <person name="Heyrman J."/>
            <person name="Logan N.A."/>
            <person name="Busse H.J."/>
            <person name="Balcaen A."/>
            <person name="Lebbe L."/>
            <person name="Rodriguez-Diaz M."/>
            <person name="Swings J."/>
            <person name="De Vos P."/>
        </authorList>
    </citation>
    <scope>NUCLEOTIDE SEQUENCE [LARGE SCALE GENOMIC DNA]</scope>
    <source>
        <strain evidence="7 8">LMG 19488</strain>
    </source>
</reference>
<dbReference type="SUPFAM" id="SSF52833">
    <property type="entry name" value="Thioredoxin-like"/>
    <property type="match status" value="1"/>
</dbReference>
<feature type="binding site" evidence="3">
    <location>
        <position position="69"/>
    </location>
    <ligand>
        <name>Cu cation</name>
        <dbReference type="ChEBI" id="CHEBI:23378"/>
    </ligand>
</feature>
<dbReference type="RefSeq" id="WP_089532769.1">
    <property type="nucleotide sequence ID" value="NZ_CP022437.1"/>
</dbReference>
<feature type="chain" id="PRO_5012578339" evidence="5">
    <location>
        <begin position="23"/>
        <end position="192"/>
    </location>
</feature>
<dbReference type="PANTHER" id="PTHR12151:SF25">
    <property type="entry name" value="LINALOOL DEHYDRATASE_ISOMERASE DOMAIN-CONTAINING PROTEIN"/>
    <property type="match status" value="1"/>
</dbReference>
<name>A0A221ME78_9BACI</name>
<dbReference type="InterPro" id="IPR013766">
    <property type="entry name" value="Thioredoxin_domain"/>
</dbReference>
<keyword evidence="5" id="KW-0732">Signal</keyword>
<keyword evidence="2 3" id="KW-0186">Copper</keyword>
<evidence type="ECO:0000256" key="1">
    <source>
        <dbReference type="ARBA" id="ARBA00010996"/>
    </source>
</evidence>
<dbReference type="EMBL" id="CP022437">
    <property type="protein sequence ID" value="ASN05922.1"/>
    <property type="molecule type" value="Genomic_DNA"/>
</dbReference>
<dbReference type="CDD" id="cd02968">
    <property type="entry name" value="SCO"/>
    <property type="match status" value="1"/>
</dbReference>
<dbReference type="OrthoDB" id="9811998at2"/>
<dbReference type="PROSITE" id="PS51352">
    <property type="entry name" value="THIOREDOXIN_2"/>
    <property type="match status" value="1"/>
</dbReference>
<organism evidence="7 8">
    <name type="scientific">Virgibacillus necropolis</name>
    <dbReference type="NCBI Taxonomy" id="163877"/>
    <lineage>
        <taxon>Bacteria</taxon>
        <taxon>Bacillati</taxon>
        <taxon>Bacillota</taxon>
        <taxon>Bacilli</taxon>
        <taxon>Bacillales</taxon>
        <taxon>Bacillaceae</taxon>
        <taxon>Virgibacillus</taxon>
    </lineage>
</organism>
<dbReference type="PANTHER" id="PTHR12151">
    <property type="entry name" value="ELECTRON TRANSPORT PROTIN SCO1/SENC FAMILY MEMBER"/>
    <property type="match status" value="1"/>
</dbReference>
<feature type="domain" description="Thioredoxin" evidence="6">
    <location>
        <begin position="27"/>
        <end position="192"/>
    </location>
</feature>
<dbReference type="Pfam" id="PF02630">
    <property type="entry name" value="SCO1-SenC"/>
    <property type="match status" value="1"/>
</dbReference>
<feature type="binding site" evidence="3">
    <location>
        <position position="65"/>
    </location>
    <ligand>
        <name>Cu cation</name>
        <dbReference type="ChEBI" id="CHEBI:23378"/>
    </ligand>
</feature>
<evidence type="ECO:0000256" key="4">
    <source>
        <dbReference type="PIRSR" id="PIRSR603782-2"/>
    </source>
</evidence>
<evidence type="ECO:0000313" key="7">
    <source>
        <dbReference type="EMBL" id="ASN05922.1"/>
    </source>
</evidence>
<feature type="binding site" evidence="3">
    <location>
        <position position="156"/>
    </location>
    <ligand>
        <name>Cu cation</name>
        <dbReference type="ChEBI" id="CHEBI:23378"/>
    </ligand>
</feature>
<dbReference type="InterPro" id="IPR036249">
    <property type="entry name" value="Thioredoxin-like_sf"/>
</dbReference>
<evidence type="ECO:0000259" key="6">
    <source>
        <dbReference type="PROSITE" id="PS51352"/>
    </source>
</evidence>
<comment type="similarity">
    <text evidence="1">Belongs to the SCO1/2 family.</text>
</comment>
<dbReference type="AlphaFoldDB" id="A0A221ME78"/>
<dbReference type="InterPro" id="IPR003782">
    <property type="entry name" value="SCO1/SenC"/>
</dbReference>
<keyword evidence="4" id="KW-1015">Disulfide bond</keyword>
<sequence length="192" mass="21600">MVKRIKLAFPIVMLVLILTACGEEFEGNITSDVQDFAFTNQDGEKVTQNSLEGNFWVANFIFTNCDTVCPPMTANMARLQEKLKEAGLEDVQLVSFSIDPERDTKAALKEFGKAHGASFDNWHFLTGYDFQTVKELSIKSFKSALEELPDSDQFMHGTRFFLVSPEGTAINYYTGTEAAEMDKIVEDIKKIK</sequence>
<feature type="signal peptide" evidence="5">
    <location>
        <begin position="1"/>
        <end position="22"/>
    </location>
</feature>
<protein>
    <submittedName>
        <fullName evidence="7">Cytochrome c oxidase assembly protein</fullName>
    </submittedName>
</protein>
<dbReference type="PROSITE" id="PS51257">
    <property type="entry name" value="PROKAR_LIPOPROTEIN"/>
    <property type="match status" value="1"/>
</dbReference>
<feature type="disulfide bond" description="Redox-active" evidence="4">
    <location>
        <begin position="65"/>
        <end position="69"/>
    </location>
</feature>
<dbReference type="Gene3D" id="3.40.30.10">
    <property type="entry name" value="Glutaredoxin"/>
    <property type="match status" value="1"/>
</dbReference>
<evidence type="ECO:0000256" key="2">
    <source>
        <dbReference type="ARBA" id="ARBA00023008"/>
    </source>
</evidence>
<keyword evidence="8" id="KW-1185">Reference proteome</keyword>
<dbReference type="Proteomes" id="UP000204391">
    <property type="component" value="Chromosome"/>
</dbReference>
<dbReference type="KEGG" id="vne:CFK40_13310"/>
<dbReference type="GO" id="GO:0046872">
    <property type="term" value="F:metal ion binding"/>
    <property type="evidence" value="ECO:0007669"/>
    <property type="project" value="UniProtKB-KW"/>
</dbReference>
<proteinExistence type="inferred from homology"/>
<evidence type="ECO:0000256" key="3">
    <source>
        <dbReference type="PIRSR" id="PIRSR603782-1"/>
    </source>
</evidence>
<keyword evidence="3" id="KW-0479">Metal-binding</keyword>
<evidence type="ECO:0000313" key="8">
    <source>
        <dbReference type="Proteomes" id="UP000204391"/>
    </source>
</evidence>
<accession>A0A221ME78</accession>
<gene>
    <name evidence="7" type="ORF">CFK40_13310</name>
</gene>